<dbReference type="KEGG" id="lel:PVL30_001547"/>
<reference evidence="8 9" key="1">
    <citation type="journal article" date="2009" name="Nature">
        <title>Evolution of pathogenicity and sexual reproduction in eight Candida genomes.</title>
        <authorList>
            <person name="Butler G."/>
            <person name="Rasmussen M.D."/>
            <person name="Lin M.F."/>
            <person name="Santos M.A."/>
            <person name="Sakthikumar S."/>
            <person name="Munro C.A."/>
            <person name="Rheinbay E."/>
            <person name="Grabherr M."/>
            <person name="Forche A."/>
            <person name="Reedy J.L."/>
            <person name="Agrafioti I."/>
            <person name="Arnaud M.B."/>
            <person name="Bates S."/>
            <person name="Brown A.J."/>
            <person name="Brunke S."/>
            <person name="Costanzo M.C."/>
            <person name="Fitzpatrick D.A."/>
            <person name="de Groot P.W."/>
            <person name="Harris D."/>
            <person name="Hoyer L.L."/>
            <person name="Hube B."/>
            <person name="Klis F.M."/>
            <person name="Kodira C."/>
            <person name="Lennard N."/>
            <person name="Logue M.E."/>
            <person name="Martin R."/>
            <person name="Neiman A.M."/>
            <person name="Nikolaou E."/>
            <person name="Quail M.A."/>
            <person name="Quinn J."/>
            <person name="Santos M.C."/>
            <person name="Schmitzberger F.F."/>
            <person name="Sherlock G."/>
            <person name="Shah P."/>
            <person name="Silverstein K.A."/>
            <person name="Skrzypek M.S."/>
            <person name="Soll D."/>
            <person name="Staggs R."/>
            <person name="Stansfield I."/>
            <person name="Stumpf M.P."/>
            <person name="Sudbery P.E."/>
            <person name="Srikantha T."/>
            <person name="Zeng Q."/>
            <person name="Berman J."/>
            <person name="Berriman M."/>
            <person name="Heitman J."/>
            <person name="Gow N.A."/>
            <person name="Lorenz M.C."/>
            <person name="Birren B.W."/>
            <person name="Kellis M."/>
            <person name="Cuomo C.A."/>
        </authorList>
    </citation>
    <scope>NUCLEOTIDE SEQUENCE [LARGE SCALE GENOMIC DNA]</scope>
    <source>
        <strain evidence="9">ATCC 11503 / BCRC 21390 / CBS 2605 / JCM 1781 / NBRC 1676 / NRRL YB-4239</strain>
    </source>
</reference>
<dbReference type="InterPro" id="IPR006076">
    <property type="entry name" value="FAD-dep_OxRdtase"/>
</dbReference>
<evidence type="ECO:0000313" key="8">
    <source>
        <dbReference type="EMBL" id="EDK43397.1"/>
    </source>
</evidence>
<dbReference type="OMA" id="WERRTWI"/>
<dbReference type="GeneID" id="5233800"/>
<dbReference type="Proteomes" id="UP000001996">
    <property type="component" value="Unassembled WGS sequence"/>
</dbReference>
<feature type="binding site" evidence="6">
    <location>
        <begin position="46"/>
        <end position="47"/>
    </location>
    <ligand>
        <name>FAD</name>
        <dbReference type="ChEBI" id="CHEBI:57692"/>
    </ligand>
</feature>
<dbReference type="AlphaFoldDB" id="A5DW39"/>
<sequence>MTQIVVLGAGVVGLTTAIELKKADPKLQITVVGHHLPGHIDPFSYTSPYAGANWQSFATTQDKRLQNIDKPAYKKFMQLAANDPRAGIWTVDTISYYTEHAVSQAKGDFQQFLPWYRTFVEDFQIIDLNYNKPDISFTTSFKGVVISVPTYLKYLVQQNKELGNVIAKCPLISNIEEARNFTATGKKADYVINAAGLRASTLKGVNDKKFNFPVKGQVLLVKNNVKAMISVEGFPGLDDEMLYMMPRKEGGTIIGGCFRPNDKDPKEDKELTSRLLKRAIKYAPEIIDPNYKNNPTTVEVKQVSVGFRPFREDGPRVELDTSKKWLIHEYGAGGGGYQGSFGLAQEVVKIVKQELQKGQPRL</sequence>
<feature type="binding site" evidence="6">
    <location>
        <position position="334"/>
    </location>
    <ligand>
        <name>D-dopa</name>
        <dbReference type="ChEBI" id="CHEBI:149689"/>
    </ligand>
</feature>
<dbReference type="SUPFAM" id="SSF51971">
    <property type="entry name" value="Nucleotide-binding domain"/>
    <property type="match status" value="1"/>
</dbReference>
<gene>
    <name evidence="8" type="ORF">LELG_01575</name>
</gene>
<keyword evidence="3" id="KW-0285">Flavoprotein</keyword>
<accession>A5DW39</accession>
<evidence type="ECO:0000313" key="9">
    <source>
        <dbReference type="Proteomes" id="UP000001996"/>
    </source>
</evidence>
<evidence type="ECO:0000256" key="4">
    <source>
        <dbReference type="ARBA" id="ARBA00022827"/>
    </source>
</evidence>
<dbReference type="GO" id="GO:0071949">
    <property type="term" value="F:FAD binding"/>
    <property type="evidence" value="ECO:0007669"/>
    <property type="project" value="InterPro"/>
</dbReference>
<dbReference type="VEuPathDB" id="FungiDB:LELG_01575"/>
<feature type="domain" description="FAD dependent oxidoreductase" evidence="7">
    <location>
        <begin position="4"/>
        <end position="348"/>
    </location>
</feature>
<dbReference type="Pfam" id="PF01266">
    <property type="entry name" value="DAO"/>
    <property type="match status" value="1"/>
</dbReference>
<dbReference type="PIRSF" id="PIRSF000189">
    <property type="entry name" value="D-aa_oxidase"/>
    <property type="match status" value="1"/>
</dbReference>
<dbReference type="OrthoDB" id="409956at2759"/>
<proteinExistence type="inferred from homology"/>
<dbReference type="HOGENOM" id="CLU_034311_1_0_1"/>
<evidence type="ECO:0000256" key="6">
    <source>
        <dbReference type="PIRSR" id="PIRSR000189-1"/>
    </source>
</evidence>
<dbReference type="InterPro" id="IPR023209">
    <property type="entry name" value="DAO"/>
</dbReference>
<keyword evidence="9" id="KW-1185">Reference proteome</keyword>
<organism evidence="8 9">
    <name type="scientific">Lodderomyces elongisporus (strain ATCC 11503 / CBS 2605 / JCM 1781 / NBRC 1676 / NRRL YB-4239)</name>
    <name type="common">Yeast</name>
    <name type="synonym">Saccharomyces elongisporus</name>
    <dbReference type="NCBI Taxonomy" id="379508"/>
    <lineage>
        <taxon>Eukaryota</taxon>
        <taxon>Fungi</taxon>
        <taxon>Dikarya</taxon>
        <taxon>Ascomycota</taxon>
        <taxon>Saccharomycotina</taxon>
        <taxon>Pichiomycetes</taxon>
        <taxon>Debaryomycetaceae</taxon>
        <taxon>Candida/Lodderomyces clade</taxon>
        <taxon>Lodderomyces</taxon>
    </lineage>
</organism>
<protein>
    <recommendedName>
        <fullName evidence="7">FAD dependent oxidoreductase domain-containing protein</fullName>
    </recommendedName>
</protein>
<dbReference type="STRING" id="379508.A5DW39"/>
<feature type="binding site" evidence="6">
    <location>
        <position position="55"/>
    </location>
    <ligand>
        <name>D-dopa</name>
        <dbReference type="ChEBI" id="CHEBI:149689"/>
    </ligand>
</feature>
<dbReference type="GO" id="GO:0005737">
    <property type="term" value="C:cytoplasm"/>
    <property type="evidence" value="ECO:0007669"/>
    <property type="project" value="TreeGrafter"/>
</dbReference>
<evidence type="ECO:0000256" key="5">
    <source>
        <dbReference type="ARBA" id="ARBA00023002"/>
    </source>
</evidence>
<evidence type="ECO:0000256" key="1">
    <source>
        <dbReference type="ARBA" id="ARBA00001974"/>
    </source>
</evidence>
<comment type="cofactor">
    <cofactor evidence="1 6">
        <name>FAD</name>
        <dbReference type="ChEBI" id="CHEBI:57692"/>
    </cofactor>
</comment>
<dbReference type="PANTHER" id="PTHR11530">
    <property type="entry name" value="D-AMINO ACID OXIDASE"/>
    <property type="match status" value="1"/>
</dbReference>
<dbReference type="InParanoid" id="A5DW39"/>
<dbReference type="GO" id="GO:0019478">
    <property type="term" value="P:D-amino acid catabolic process"/>
    <property type="evidence" value="ECO:0007669"/>
    <property type="project" value="TreeGrafter"/>
</dbReference>
<dbReference type="Gene3D" id="3.30.9.10">
    <property type="entry name" value="D-Amino Acid Oxidase, subunit A, domain 2"/>
    <property type="match status" value="1"/>
</dbReference>
<dbReference type="Gene3D" id="3.40.50.720">
    <property type="entry name" value="NAD(P)-binding Rossmann-like Domain"/>
    <property type="match status" value="1"/>
</dbReference>
<evidence type="ECO:0000256" key="3">
    <source>
        <dbReference type="ARBA" id="ARBA00022630"/>
    </source>
</evidence>
<dbReference type="SUPFAM" id="SSF54373">
    <property type="entry name" value="FAD-linked reductases, C-terminal domain"/>
    <property type="match status" value="1"/>
</dbReference>
<evidence type="ECO:0000256" key="2">
    <source>
        <dbReference type="ARBA" id="ARBA00006730"/>
    </source>
</evidence>
<comment type="similarity">
    <text evidence="2">Belongs to the DAMOX/DASOX family.</text>
</comment>
<dbReference type="eggNOG" id="KOG3923">
    <property type="taxonomic scope" value="Eukaryota"/>
</dbReference>
<keyword evidence="4 6" id="KW-0274">FAD</keyword>
<dbReference type="PANTHER" id="PTHR11530:SF16">
    <property type="entry name" value="D-AMINO ACID OXIDASE (AFU_ORTHOLOGUE AFUA_5G11290)"/>
    <property type="match status" value="1"/>
</dbReference>
<dbReference type="EMBL" id="CH981525">
    <property type="protein sequence ID" value="EDK43397.1"/>
    <property type="molecule type" value="Genomic_DNA"/>
</dbReference>
<name>A5DW39_LODEL</name>
<evidence type="ECO:0000259" key="7">
    <source>
        <dbReference type="Pfam" id="PF01266"/>
    </source>
</evidence>
<keyword evidence="5" id="KW-0560">Oxidoreductase</keyword>
<dbReference type="GO" id="GO:0003884">
    <property type="term" value="F:D-amino-acid oxidase activity"/>
    <property type="evidence" value="ECO:0007669"/>
    <property type="project" value="InterPro"/>
</dbReference>